<feature type="region of interest" description="Disordered" evidence="9">
    <location>
        <begin position="148"/>
        <end position="172"/>
    </location>
</feature>
<dbReference type="EC" id="2.3.2.31" evidence="2"/>
<keyword evidence="7" id="KW-0833">Ubl conjugation pathway</keyword>
<dbReference type="GO" id="GO:0008270">
    <property type="term" value="F:zinc ion binding"/>
    <property type="evidence" value="ECO:0007669"/>
    <property type="project" value="UniProtKB-KW"/>
</dbReference>
<dbReference type="InterPro" id="IPR044066">
    <property type="entry name" value="TRIAD_supradom"/>
</dbReference>
<keyword evidence="3" id="KW-0808">Transferase</keyword>
<name>M2QRL8_CERS8</name>
<keyword evidence="8" id="KW-0862">Zinc</keyword>
<keyword evidence="12" id="KW-1185">Reference proteome</keyword>
<sequence length="554" mass="62099">MTSIAGPSSVRERQQPPHPDKSLEGLCSQDLNELEQVIKVARQDDRLLTDRELAIEFMISEARRLASLREDRHLALRLAQGIPDVQSMDASHRGSTEQRMVHIVDTEVDGLPRDERPRPVVQRSQTQGHRGVSSIVKSVLPRFPKSYVPAPQARRAQTSPAPTARAKASPGPSGHDCVICMDPIIGVDVATPCGHHYDKRCILELFESAAKDESLFPPRCCRKNIPLNSVQVHMSADLLYRFKEKSEEFRTPKRVYCANPTCSRFLGPQQEPSVWSFKSSPTSKSCSAAGCTTTTCLRCKNKVTGAGHRCVENTQDMPVLSLGREAGWTRCPGCETLVELNIGCFHMTCRCKTEFCYLCGKCWKTCTCPQWDERSLLAAAEARVDARLARRPAAQIRGDRGNVVAAVLDEPVLDEVERTPGEIQRVARGMDVDPLQREVHQCMMARLRPLPSSPATGMQVEQTCNSASSSAQAQPVPMPSKNRKSAKDRSKTREELIRKWMHRLRVDHDCAHTEWQYTRGAHHCERCQNCMNLDLFLCTGCETVACRRCRMNRI</sequence>
<proteinExistence type="predicted"/>
<evidence type="ECO:0000259" key="10">
    <source>
        <dbReference type="PROSITE" id="PS51873"/>
    </source>
</evidence>
<dbReference type="GO" id="GO:0061630">
    <property type="term" value="F:ubiquitin protein ligase activity"/>
    <property type="evidence" value="ECO:0007669"/>
    <property type="project" value="UniProtKB-EC"/>
</dbReference>
<keyword evidence="6" id="KW-0863">Zinc-finger</keyword>
<evidence type="ECO:0000256" key="3">
    <source>
        <dbReference type="ARBA" id="ARBA00022679"/>
    </source>
</evidence>
<dbReference type="PROSITE" id="PS51873">
    <property type="entry name" value="TRIAD"/>
    <property type="match status" value="1"/>
</dbReference>
<evidence type="ECO:0000256" key="2">
    <source>
        <dbReference type="ARBA" id="ARBA00012251"/>
    </source>
</evidence>
<gene>
    <name evidence="11" type="ORF">CERSUDRAFT_117003</name>
</gene>
<feature type="region of interest" description="Disordered" evidence="9">
    <location>
        <begin position="1"/>
        <end position="24"/>
    </location>
</feature>
<evidence type="ECO:0000256" key="5">
    <source>
        <dbReference type="ARBA" id="ARBA00022737"/>
    </source>
</evidence>
<dbReference type="Pfam" id="PF01485">
    <property type="entry name" value="IBR"/>
    <property type="match status" value="1"/>
</dbReference>
<dbReference type="InterPro" id="IPR013083">
    <property type="entry name" value="Znf_RING/FYVE/PHD"/>
</dbReference>
<dbReference type="GO" id="GO:0016567">
    <property type="term" value="P:protein ubiquitination"/>
    <property type="evidence" value="ECO:0007669"/>
    <property type="project" value="InterPro"/>
</dbReference>
<feature type="region of interest" description="Disordered" evidence="9">
    <location>
        <begin position="463"/>
        <end position="492"/>
    </location>
</feature>
<dbReference type="CDD" id="cd22584">
    <property type="entry name" value="Rcat_RBR_unk"/>
    <property type="match status" value="1"/>
</dbReference>
<feature type="domain" description="RING-type" evidence="10">
    <location>
        <begin position="173"/>
        <end position="372"/>
    </location>
</feature>
<dbReference type="HOGENOM" id="CLU_022048_7_5_1"/>
<dbReference type="OrthoDB" id="9977870at2759"/>
<dbReference type="SUPFAM" id="SSF57850">
    <property type="entry name" value="RING/U-box"/>
    <property type="match status" value="2"/>
</dbReference>
<protein>
    <recommendedName>
        <fullName evidence="2">RBR-type E3 ubiquitin transferase</fullName>
        <ecNumber evidence="2">2.3.2.31</ecNumber>
    </recommendedName>
</protein>
<dbReference type="AlphaFoldDB" id="M2QRL8"/>
<dbReference type="PANTHER" id="PTHR11685">
    <property type="entry name" value="RBR FAMILY RING FINGER AND IBR DOMAIN-CONTAINING"/>
    <property type="match status" value="1"/>
</dbReference>
<evidence type="ECO:0000256" key="9">
    <source>
        <dbReference type="SAM" id="MobiDB-lite"/>
    </source>
</evidence>
<evidence type="ECO:0000313" key="11">
    <source>
        <dbReference type="EMBL" id="EMD34825.1"/>
    </source>
</evidence>
<comment type="catalytic activity">
    <reaction evidence="1">
        <text>[E2 ubiquitin-conjugating enzyme]-S-ubiquitinyl-L-cysteine + [acceptor protein]-L-lysine = [E2 ubiquitin-conjugating enzyme]-L-cysteine + [acceptor protein]-N(6)-ubiquitinyl-L-lysine.</text>
        <dbReference type="EC" id="2.3.2.31"/>
    </reaction>
</comment>
<dbReference type="Gene3D" id="1.20.120.1750">
    <property type="match status" value="1"/>
</dbReference>
<organism evidence="11 12">
    <name type="scientific">Ceriporiopsis subvermispora (strain B)</name>
    <name type="common">White-rot fungus</name>
    <name type="synonym">Gelatoporia subvermispora</name>
    <dbReference type="NCBI Taxonomy" id="914234"/>
    <lineage>
        <taxon>Eukaryota</taxon>
        <taxon>Fungi</taxon>
        <taxon>Dikarya</taxon>
        <taxon>Basidiomycota</taxon>
        <taxon>Agaricomycotina</taxon>
        <taxon>Agaricomycetes</taxon>
        <taxon>Polyporales</taxon>
        <taxon>Gelatoporiaceae</taxon>
        <taxon>Gelatoporia</taxon>
    </lineage>
</organism>
<keyword evidence="5" id="KW-0677">Repeat</keyword>
<dbReference type="Gene3D" id="3.30.40.10">
    <property type="entry name" value="Zinc/RING finger domain, C3HC4 (zinc finger)"/>
    <property type="match status" value="1"/>
</dbReference>
<feature type="compositionally biased region" description="Basic and acidic residues" evidence="9">
    <location>
        <begin position="10"/>
        <end position="23"/>
    </location>
</feature>
<keyword evidence="4" id="KW-0479">Metal-binding</keyword>
<dbReference type="Proteomes" id="UP000016930">
    <property type="component" value="Unassembled WGS sequence"/>
</dbReference>
<accession>M2QRL8</accession>
<evidence type="ECO:0000256" key="1">
    <source>
        <dbReference type="ARBA" id="ARBA00001798"/>
    </source>
</evidence>
<evidence type="ECO:0000256" key="4">
    <source>
        <dbReference type="ARBA" id="ARBA00022723"/>
    </source>
</evidence>
<evidence type="ECO:0000313" key="12">
    <source>
        <dbReference type="Proteomes" id="UP000016930"/>
    </source>
</evidence>
<dbReference type="InterPro" id="IPR031127">
    <property type="entry name" value="E3_UB_ligase_RBR"/>
</dbReference>
<evidence type="ECO:0000256" key="7">
    <source>
        <dbReference type="ARBA" id="ARBA00022786"/>
    </source>
</evidence>
<evidence type="ECO:0000256" key="8">
    <source>
        <dbReference type="ARBA" id="ARBA00022833"/>
    </source>
</evidence>
<reference evidence="11 12" key="1">
    <citation type="journal article" date="2012" name="Proc. Natl. Acad. Sci. U.S.A.">
        <title>Comparative genomics of Ceriporiopsis subvermispora and Phanerochaete chrysosporium provide insight into selective ligninolysis.</title>
        <authorList>
            <person name="Fernandez-Fueyo E."/>
            <person name="Ruiz-Duenas F.J."/>
            <person name="Ferreira P."/>
            <person name="Floudas D."/>
            <person name="Hibbett D.S."/>
            <person name="Canessa P."/>
            <person name="Larrondo L.F."/>
            <person name="James T.Y."/>
            <person name="Seelenfreund D."/>
            <person name="Lobos S."/>
            <person name="Polanco R."/>
            <person name="Tello M."/>
            <person name="Honda Y."/>
            <person name="Watanabe T."/>
            <person name="Watanabe T."/>
            <person name="Ryu J.S."/>
            <person name="Kubicek C.P."/>
            <person name="Schmoll M."/>
            <person name="Gaskell J."/>
            <person name="Hammel K.E."/>
            <person name="St John F.J."/>
            <person name="Vanden Wymelenberg A."/>
            <person name="Sabat G."/>
            <person name="Splinter BonDurant S."/>
            <person name="Syed K."/>
            <person name="Yadav J.S."/>
            <person name="Doddapaneni H."/>
            <person name="Subramanian V."/>
            <person name="Lavin J.L."/>
            <person name="Oguiza J.A."/>
            <person name="Perez G."/>
            <person name="Pisabarro A.G."/>
            <person name="Ramirez L."/>
            <person name="Santoyo F."/>
            <person name="Master E."/>
            <person name="Coutinho P.M."/>
            <person name="Henrissat B."/>
            <person name="Lombard V."/>
            <person name="Magnuson J.K."/>
            <person name="Kuees U."/>
            <person name="Hori C."/>
            <person name="Igarashi K."/>
            <person name="Samejima M."/>
            <person name="Held B.W."/>
            <person name="Barry K.W."/>
            <person name="LaButti K.M."/>
            <person name="Lapidus A."/>
            <person name="Lindquist E.A."/>
            <person name="Lucas S.M."/>
            <person name="Riley R."/>
            <person name="Salamov A.A."/>
            <person name="Hoffmeister D."/>
            <person name="Schwenk D."/>
            <person name="Hadar Y."/>
            <person name="Yarden O."/>
            <person name="de Vries R.P."/>
            <person name="Wiebenga A."/>
            <person name="Stenlid J."/>
            <person name="Eastwood D."/>
            <person name="Grigoriev I.V."/>
            <person name="Berka R.M."/>
            <person name="Blanchette R.A."/>
            <person name="Kersten P."/>
            <person name="Martinez A.T."/>
            <person name="Vicuna R."/>
            <person name="Cullen D."/>
        </authorList>
    </citation>
    <scope>NUCLEOTIDE SEQUENCE [LARGE SCALE GENOMIC DNA]</scope>
    <source>
        <strain evidence="11 12">B</strain>
    </source>
</reference>
<dbReference type="EMBL" id="KB445802">
    <property type="protein sequence ID" value="EMD34825.1"/>
    <property type="molecule type" value="Genomic_DNA"/>
</dbReference>
<dbReference type="STRING" id="914234.M2QRL8"/>
<evidence type="ECO:0000256" key="6">
    <source>
        <dbReference type="ARBA" id="ARBA00022771"/>
    </source>
</evidence>
<dbReference type="InterPro" id="IPR002867">
    <property type="entry name" value="IBR_dom"/>
</dbReference>